<feature type="domain" description="C2H2-type" evidence="6">
    <location>
        <begin position="287"/>
        <end position="308"/>
    </location>
</feature>
<comment type="caution">
    <text evidence="7">The sequence shown here is derived from an EMBL/GenBank/DDBJ whole genome shotgun (WGS) entry which is preliminary data.</text>
</comment>
<dbReference type="GO" id="GO:0010468">
    <property type="term" value="P:regulation of gene expression"/>
    <property type="evidence" value="ECO:0007669"/>
    <property type="project" value="TreeGrafter"/>
</dbReference>
<feature type="domain" description="C2H2-type" evidence="6">
    <location>
        <begin position="555"/>
        <end position="576"/>
    </location>
</feature>
<dbReference type="Gene3D" id="3.30.160.60">
    <property type="entry name" value="Classic Zinc Finger"/>
    <property type="match status" value="1"/>
</dbReference>
<feature type="domain" description="C2H2-type" evidence="6">
    <location>
        <begin position="108"/>
        <end position="129"/>
    </location>
</feature>
<dbReference type="Pfam" id="PF12874">
    <property type="entry name" value="zf-met"/>
    <property type="match status" value="1"/>
</dbReference>
<evidence type="ECO:0000256" key="4">
    <source>
        <dbReference type="ARBA" id="ARBA00022833"/>
    </source>
</evidence>
<evidence type="ECO:0000259" key="6">
    <source>
        <dbReference type="PROSITE" id="PS00028"/>
    </source>
</evidence>
<keyword evidence="4" id="KW-0862">Zinc</keyword>
<evidence type="ECO:0000313" key="8">
    <source>
        <dbReference type="Proteomes" id="UP000650833"/>
    </source>
</evidence>
<dbReference type="AlphaFoldDB" id="A0A8H7QJV6"/>
<feature type="compositionally biased region" description="Polar residues" evidence="5">
    <location>
        <begin position="1"/>
        <end position="25"/>
    </location>
</feature>
<evidence type="ECO:0000256" key="2">
    <source>
        <dbReference type="ARBA" id="ARBA00022737"/>
    </source>
</evidence>
<name>A0A8H7QJV6_9FUNG</name>
<dbReference type="GO" id="GO:0008270">
    <property type="term" value="F:zinc ion binding"/>
    <property type="evidence" value="ECO:0007669"/>
    <property type="project" value="UniProtKB-KW"/>
</dbReference>
<feature type="domain" description="C2H2-type" evidence="6">
    <location>
        <begin position="416"/>
        <end position="437"/>
    </location>
</feature>
<feature type="region of interest" description="Disordered" evidence="5">
    <location>
        <begin position="360"/>
        <end position="401"/>
    </location>
</feature>
<evidence type="ECO:0000313" key="7">
    <source>
        <dbReference type="EMBL" id="KAG2193923.1"/>
    </source>
</evidence>
<organism evidence="7 8">
    <name type="scientific">Mucor plumbeus</name>
    <dbReference type="NCBI Taxonomy" id="97098"/>
    <lineage>
        <taxon>Eukaryota</taxon>
        <taxon>Fungi</taxon>
        <taxon>Fungi incertae sedis</taxon>
        <taxon>Mucoromycota</taxon>
        <taxon>Mucoromycotina</taxon>
        <taxon>Mucoromycetes</taxon>
        <taxon>Mucorales</taxon>
        <taxon>Mucorineae</taxon>
        <taxon>Mucoraceae</taxon>
        <taxon>Mucor</taxon>
    </lineage>
</organism>
<evidence type="ECO:0000256" key="1">
    <source>
        <dbReference type="ARBA" id="ARBA00022723"/>
    </source>
</evidence>
<keyword evidence="1" id="KW-0479">Metal-binding</keyword>
<feature type="compositionally biased region" description="Low complexity" evidence="5">
    <location>
        <begin position="360"/>
        <end position="385"/>
    </location>
</feature>
<evidence type="ECO:0000256" key="5">
    <source>
        <dbReference type="SAM" id="MobiDB-lite"/>
    </source>
</evidence>
<dbReference type="Proteomes" id="UP000650833">
    <property type="component" value="Unassembled WGS sequence"/>
</dbReference>
<accession>A0A8H7QJV6</accession>
<dbReference type="EMBL" id="JAEPRC010000620">
    <property type="protein sequence ID" value="KAG2193923.1"/>
    <property type="molecule type" value="Genomic_DNA"/>
</dbReference>
<dbReference type="SMART" id="SM00355">
    <property type="entry name" value="ZnF_C2H2"/>
    <property type="match status" value="10"/>
</dbReference>
<dbReference type="OrthoDB" id="7849674at2759"/>
<feature type="compositionally biased region" description="Basic and acidic residues" evidence="5">
    <location>
        <begin position="33"/>
        <end position="51"/>
    </location>
</feature>
<feature type="domain" description="C2H2-type" evidence="6">
    <location>
        <begin position="602"/>
        <end position="623"/>
    </location>
</feature>
<dbReference type="PANTHER" id="PTHR24403:SF67">
    <property type="entry name" value="FI01116P-RELATED"/>
    <property type="match status" value="1"/>
</dbReference>
<keyword evidence="2" id="KW-0677">Repeat</keyword>
<protein>
    <recommendedName>
        <fullName evidence="6">C2H2-type domain-containing protein</fullName>
    </recommendedName>
</protein>
<dbReference type="PANTHER" id="PTHR24403">
    <property type="entry name" value="ZINC FINGER PROTEIN"/>
    <property type="match status" value="1"/>
</dbReference>
<feature type="domain" description="C2H2-type" evidence="6">
    <location>
        <begin position="154"/>
        <end position="175"/>
    </location>
</feature>
<dbReference type="InterPro" id="IPR003604">
    <property type="entry name" value="Matrin/U1-like-C_Znf_C2H2"/>
</dbReference>
<gene>
    <name evidence="7" type="ORF">INT46_001928</name>
</gene>
<dbReference type="SMART" id="SM00451">
    <property type="entry name" value="ZnF_U1"/>
    <property type="match status" value="6"/>
</dbReference>
<dbReference type="PROSITE" id="PS00028">
    <property type="entry name" value="ZINC_FINGER_C2H2_1"/>
    <property type="match status" value="6"/>
</dbReference>
<evidence type="ECO:0000256" key="3">
    <source>
        <dbReference type="ARBA" id="ARBA00022771"/>
    </source>
</evidence>
<proteinExistence type="predicted"/>
<dbReference type="GO" id="GO:0005634">
    <property type="term" value="C:nucleus"/>
    <property type="evidence" value="ECO:0007669"/>
    <property type="project" value="TreeGrafter"/>
</dbReference>
<dbReference type="InterPro" id="IPR013087">
    <property type="entry name" value="Znf_C2H2_type"/>
</dbReference>
<dbReference type="GO" id="GO:0003676">
    <property type="term" value="F:nucleic acid binding"/>
    <property type="evidence" value="ECO:0007669"/>
    <property type="project" value="InterPro"/>
</dbReference>
<feature type="region of interest" description="Disordered" evidence="5">
    <location>
        <begin position="1"/>
        <end position="51"/>
    </location>
</feature>
<keyword evidence="8" id="KW-1185">Reference proteome</keyword>
<keyword evidence="3" id="KW-0863">Zinc-finger</keyword>
<dbReference type="InterPro" id="IPR050688">
    <property type="entry name" value="Zinc_finger/UBP_domain"/>
</dbReference>
<sequence length="645" mass="73956">MSSIDTTCENSSVDNDSCDASSTDISDAMANHFDTRQDNDSIETQENHVHTDLPRRKRVAYNNRNSPSEDVQTDEELKQEDVDKSQFILNEFSDEDIISNSPDYYYQCQTCSGKMITLKSFLKHLETLHDIKHRSIVIKHIGLEPDLHDPDYYCRACEYSYSNLTGYRSHLKTTHYMILRPLPKLNNRPRPNNPNFHCRSCDTVFSDKIKHRQHFVTGAQMVNMKKKKNLGALPDWDDPDYYCRVCDYTYTEALYHQHCEIIHQMKSPEEEMSKLCVPDLDDLDFYCKVCDITYKSRRSFRDHCRNVHLITVKIFENFNAKPNTTITTTTTTTAAITTAATTTAATTTAATTTAATTTAATTTAATTTAATTTATTTTATTTPTTHSSDTEKIPSDPIEDNNNVTIPVEEIINTFCRVCDEDLSSEINLRLHMLSIHSIYEPSQVMNKLKPNVDDPNYYCCACNWKAPTRGKYNSHLRSVHNIIPNNTRGISNYNHDFLPDPCDPNFYCRVCKITKRKKNEYRSHCRKVHHMKLEPLAFPYPDAVIDINSPDYYCAKCDMHYKGKQSFRYHLKSVHKLKLITNRGIAYPDAIIDMLNPNFYCAQCDKHYSKKWNFKLHLINVHNLINTLVAENSSSNDDNTLTEQ</sequence>
<reference evidence="7" key="1">
    <citation type="submission" date="2020-12" db="EMBL/GenBank/DDBJ databases">
        <title>Metabolic potential, ecology and presence of endohyphal bacteria is reflected in genomic diversity of Mucoromycotina.</title>
        <authorList>
            <person name="Muszewska A."/>
            <person name="Okrasinska A."/>
            <person name="Steczkiewicz K."/>
            <person name="Drgas O."/>
            <person name="Orlowska M."/>
            <person name="Perlinska-Lenart U."/>
            <person name="Aleksandrzak-Piekarczyk T."/>
            <person name="Szatraj K."/>
            <person name="Zielenkiewicz U."/>
            <person name="Pilsyk S."/>
            <person name="Malc E."/>
            <person name="Mieczkowski P."/>
            <person name="Kruszewska J.S."/>
            <person name="Biernat P."/>
            <person name="Pawlowska J."/>
        </authorList>
    </citation>
    <scope>NUCLEOTIDE SEQUENCE</scope>
    <source>
        <strain evidence="7">CBS 226.32</strain>
    </source>
</reference>